<keyword evidence="1" id="KW-1133">Transmembrane helix</keyword>
<dbReference type="AlphaFoldDB" id="A0A382D441"/>
<evidence type="ECO:0000256" key="1">
    <source>
        <dbReference type="SAM" id="Phobius"/>
    </source>
</evidence>
<keyword evidence="1" id="KW-0472">Membrane</keyword>
<reference evidence="2" key="1">
    <citation type="submission" date="2018-05" db="EMBL/GenBank/DDBJ databases">
        <authorList>
            <person name="Lanie J.A."/>
            <person name="Ng W.-L."/>
            <person name="Kazmierczak K.M."/>
            <person name="Andrzejewski T.M."/>
            <person name="Davidsen T.M."/>
            <person name="Wayne K.J."/>
            <person name="Tettelin H."/>
            <person name="Glass J.I."/>
            <person name="Rusch D."/>
            <person name="Podicherti R."/>
            <person name="Tsui H.-C.T."/>
            <person name="Winkler M.E."/>
        </authorList>
    </citation>
    <scope>NUCLEOTIDE SEQUENCE</scope>
</reference>
<dbReference type="EMBL" id="UINC01037427">
    <property type="protein sequence ID" value="SVB32899.1"/>
    <property type="molecule type" value="Genomic_DNA"/>
</dbReference>
<gene>
    <name evidence="2" type="ORF">METZ01_LOCUS185753</name>
</gene>
<protein>
    <submittedName>
        <fullName evidence="2">Uncharacterized protein</fullName>
    </submittedName>
</protein>
<feature type="transmembrane region" description="Helical" evidence="1">
    <location>
        <begin position="52"/>
        <end position="71"/>
    </location>
</feature>
<feature type="transmembrane region" description="Helical" evidence="1">
    <location>
        <begin position="6"/>
        <end position="25"/>
    </location>
</feature>
<accession>A0A382D441</accession>
<organism evidence="2">
    <name type="scientific">marine metagenome</name>
    <dbReference type="NCBI Taxonomy" id="408172"/>
    <lineage>
        <taxon>unclassified sequences</taxon>
        <taxon>metagenomes</taxon>
        <taxon>ecological metagenomes</taxon>
    </lineage>
</organism>
<evidence type="ECO:0000313" key="2">
    <source>
        <dbReference type="EMBL" id="SVB32899.1"/>
    </source>
</evidence>
<proteinExistence type="predicted"/>
<feature type="non-terminal residue" evidence="2">
    <location>
        <position position="100"/>
    </location>
</feature>
<keyword evidence="1" id="KW-0812">Transmembrane</keyword>
<feature type="transmembrane region" description="Helical" evidence="1">
    <location>
        <begin position="77"/>
        <end position="98"/>
    </location>
</feature>
<sequence length="100" mass="10498">MPMLLRTLLQGLVLIVVLVIIGFVAQRGGLGGVFNQEWIDAHVRGPGRNGELLYLVGAALFVALGLPRQVVSFLGGYAFGLNPGIFLALAATGMGCLISF</sequence>
<name>A0A382D441_9ZZZZ</name>